<keyword evidence="1" id="KW-1185">Reference proteome</keyword>
<sequence length="92" mass="10518">MAFYLLVKLRGNILAAQCDETASDPLVVVVEKVRVDVPENSEDNKFPFSITFSAGAMKFFAKDEAQREKWVVKVNLKSSYYLFFESITDRSK</sequence>
<organism evidence="1 2">
    <name type="scientific">Parascaris equorum</name>
    <name type="common">Equine roundworm</name>
    <dbReference type="NCBI Taxonomy" id="6256"/>
    <lineage>
        <taxon>Eukaryota</taxon>
        <taxon>Metazoa</taxon>
        <taxon>Ecdysozoa</taxon>
        <taxon>Nematoda</taxon>
        <taxon>Chromadorea</taxon>
        <taxon>Rhabditida</taxon>
        <taxon>Spirurina</taxon>
        <taxon>Ascaridomorpha</taxon>
        <taxon>Ascaridoidea</taxon>
        <taxon>Ascarididae</taxon>
        <taxon>Parascaris</taxon>
    </lineage>
</organism>
<name>A0A914RAC1_PAREQ</name>
<dbReference type="AlphaFoldDB" id="A0A914RAC1"/>
<reference evidence="2" key="1">
    <citation type="submission" date="2022-11" db="UniProtKB">
        <authorList>
            <consortium name="WormBaseParasite"/>
        </authorList>
    </citation>
    <scope>IDENTIFICATION</scope>
</reference>
<proteinExistence type="predicted"/>
<dbReference type="Proteomes" id="UP000887564">
    <property type="component" value="Unplaced"/>
</dbReference>
<protein>
    <submittedName>
        <fullName evidence="2">PH domain-containing protein</fullName>
    </submittedName>
</protein>
<evidence type="ECO:0000313" key="2">
    <source>
        <dbReference type="WBParaSite" id="PEQ_0000165001-mRNA-1"/>
    </source>
</evidence>
<dbReference type="SUPFAM" id="SSF50729">
    <property type="entry name" value="PH domain-like"/>
    <property type="match status" value="1"/>
</dbReference>
<dbReference type="WBParaSite" id="PEQ_0000165001-mRNA-1">
    <property type="protein sequence ID" value="PEQ_0000165001-mRNA-1"/>
    <property type="gene ID" value="PEQ_0000165001"/>
</dbReference>
<evidence type="ECO:0000313" key="1">
    <source>
        <dbReference type="Proteomes" id="UP000887564"/>
    </source>
</evidence>
<accession>A0A914RAC1</accession>